<keyword evidence="2" id="KW-1185">Reference proteome</keyword>
<dbReference type="RefSeq" id="WP_134213750.1">
    <property type="nucleotide sequence ID" value="NZ_QFFZ01000018.1"/>
</dbReference>
<evidence type="ECO:0000313" key="2">
    <source>
        <dbReference type="Proteomes" id="UP000297597"/>
    </source>
</evidence>
<dbReference type="AlphaFoldDB" id="A0A4Y7RPT7"/>
<dbReference type="Proteomes" id="UP000297597">
    <property type="component" value="Unassembled WGS sequence"/>
</dbReference>
<accession>A0A4Y7RPT7</accession>
<protein>
    <submittedName>
        <fullName evidence="1">Uncharacterized protein</fullName>
    </submittedName>
</protein>
<reference evidence="1 2" key="1">
    <citation type="journal article" date="2018" name="Environ. Microbiol.">
        <title>Novel energy conservation strategies and behaviour of Pelotomaculum schinkii driving syntrophic propionate catabolism.</title>
        <authorList>
            <person name="Hidalgo-Ahumada C.A.P."/>
            <person name="Nobu M.K."/>
            <person name="Narihiro T."/>
            <person name="Tamaki H."/>
            <person name="Liu W.T."/>
            <person name="Kamagata Y."/>
            <person name="Stams A.J.M."/>
            <person name="Imachi H."/>
            <person name="Sousa D.Z."/>
        </authorList>
    </citation>
    <scope>NUCLEOTIDE SEQUENCE [LARGE SCALE GENOMIC DNA]</scope>
    <source>
        <strain evidence="1 2">MGP</strain>
    </source>
</reference>
<dbReference type="EMBL" id="QFFZ01000018">
    <property type="protein sequence ID" value="TEB11028.1"/>
    <property type="molecule type" value="Genomic_DNA"/>
</dbReference>
<proteinExistence type="predicted"/>
<organism evidence="1 2">
    <name type="scientific">Pelotomaculum propionicicum</name>
    <dbReference type="NCBI Taxonomy" id="258475"/>
    <lineage>
        <taxon>Bacteria</taxon>
        <taxon>Bacillati</taxon>
        <taxon>Bacillota</taxon>
        <taxon>Clostridia</taxon>
        <taxon>Eubacteriales</taxon>
        <taxon>Desulfotomaculaceae</taxon>
        <taxon>Pelotomaculum</taxon>
    </lineage>
</organism>
<comment type="caution">
    <text evidence="1">The sequence shown here is derived from an EMBL/GenBank/DDBJ whole genome shotgun (WGS) entry which is preliminary data.</text>
</comment>
<evidence type="ECO:0000313" key="1">
    <source>
        <dbReference type="EMBL" id="TEB11028.1"/>
    </source>
</evidence>
<gene>
    <name evidence="1" type="ORF">Pmgp_01900</name>
</gene>
<name>A0A4Y7RPT7_9FIRM</name>
<sequence>MGPKRETLAKMLSGKSHAHVCIYIESGAAAEPACPSKVAIKIRDDLLMINDMIPIPIDDRYIACLEDDFAEIVFIDPDHQIVHVKILTDFSGLE</sequence>